<dbReference type="Proteomes" id="UP000095282">
    <property type="component" value="Unplaced"/>
</dbReference>
<feature type="transmembrane region" description="Helical" evidence="1">
    <location>
        <begin position="152"/>
        <end position="176"/>
    </location>
</feature>
<accession>A0A1I7UD57</accession>
<protein>
    <submittedName>
        <fullName evidence="3">Chloride channel CLIC-like protein 1</fullName>
    </submittedName>
</protein>
<keyword evidence="1" id="KW-0472">Membrane</keyword>
<keyword evidence="1" id="KW-1133">Transmembrane helix</keyword>
<feature type="transmembrane region" description="Helical" evidence="1">
    <location>
        <begin position="115"/>
        <end position="140"/>
    </location>
</feature>
<evidence type="ECO:0000313" key="3">
    <source>
        <dbReference type="WBParaSite" id="Csp11.Scaffold629.g8140.t1"/>
    </source>
</evidence>
<feature type="transmembrane region" description="Helical" evidence="1">
    <location>
        <begin position="378"/>
        <end position="406"/>
    </location>
</feature>
<dbReference type="WBParaSite" id="Csp11.Scaffold629.g8140.t1">
    <property type="protein sequence ID" value="Csp11.Scaffold629.g8140.t1"/>
    <property type="gene ID" value="Csp11.Scaffold629.g8140"/>
</dbReference>
<dbReference type="AlphaFoldDB" id="A0A1I7UD57"/>
<organism evidence="2 3">
    <name type="scientific">Caenorhabditis tropicalis</name>
    <dbReference type="NCBI Taxonomy" id="1561998"/>
    <lineage>
        <taxon>Eukaryota</taxon>
        <taxon>Metazoa</taxon>
        <taxon>Ecdysozoa</taxon>
        <taxon>Nematoda</taxon>
        <taxon>Chromadorea</taxon>
        <taxon>Rhabditida</taxon>
        <taxon>Rhabditina</taxon>
        <taxon>Rhabditomorpha</taxon>
        <taxon>Rhabditoidea</taxon>
        <taxon>Rhabditidae</taxon>
        <taxon>Peloderinae</taxon>
        <taxon>Caenorhabditis</taxon>
    </lineage>
</organism>
<reference evidence="3" key="1">
    <citation type="submission" date="2016-11" db="UniProtKB">
        <authorList>
            <consortium name="WormBaseParasite"/>
        </authorList>
    </citation>
    <scope>IDENTIFICATION</scope>
</reference>
<evidence type="ECO:0000256" key="1">
    <source>
        <dbReference type="SAM" id="Phobius"/>
    </source>
</evidence>
<evidence type="ECO:0000313" key="2">
    <source>
        <dbReference type="Proteomes" id="UP000095282"/>
    </source>
</evidence>
<dbReference type="STRING" id="1561998.A0A1I7UD57"/>
<sequence length="460" mass="53250">MDKGMVIEKYLESIDSMPFGKNLSNIPVPTNMTESWCIALDKAAYETARNLRAATTFKKLENNVTILLFSYLTIIENQLNTTIPIYEKALGGIEEFVERYHRMILFIPSTGIINLYQSIIVGMVGVAVFVTISLTVLMIIEYEFMRKWIQKTILASVFLINFFAVFSLLLFLALIYRICFIEVVHWQSQQNQFETLRKVDPTNLVENGHNYSINYGLILQKSLKERRTLFNLLTDKEIPDCINVEKVFKPNGVYNETVRSLSRITVDEYGNWVNSSCEAATRASDILLRKLMTKCSYSVDIHQRLNSTKKEVCQWSRSIDKSKVFETAYSKWTETISSYAWKAITERASATDERSPIQMYMVFENPSKKLRPTVLEHLFRMAFLILRIVPIYVVLSVFLMCIIPLLMSDEINASRAYRLARVEHSRPLRHREEVFCNEALAHMRPMPLAQSINNLYVPTI</sequence>
<name>A0A1I7UD57_9PELO</name>
<keyword evidence="1" id="KW-0812">Transmembrane</keyword>
<proteinExistence type="predicted"/>
<keyword evidence="2" id="KW-1185">Reference proteome</keyword>
<dbReference type="eggNOG" id="KOG3686">
    <property type="taxonomic scope" value="Eukaryota"/>
</dbReference>